<dbReference type="InterPro" id="IPR023997">
    <property type="entry name" value="TonB-dep_OMP_SusC/RagA_CS"/>
</dbReference>
<dbReference type="PROSITE" id="PS52016">
    <property type="entry name" value="TONB_DEPENDENT_REC_3"/>
    <property type="match status" value="1"/>
</dbReference>
<reference evidence="12 13" key="1">
    <citation type="submission" date="2011-12" db="EMBL/GenBank/DDBJ databases">
        <title>The Genome Sequence of Prevotella maculosa OT 289.</title>
        <authorList>
            <consortium name="The Broad Institute Genome Sequencing Platform"/>
            <person name="Earl A."/>
            <person name="Ward D."/>
            <person name="Feldgarden M."/>
            <person name="Gevers D."/>
            <person name="Izard J."/>
            <person name="Blanton J.M."/>
            <person name="Mathney J."/>
            <person name="Tanner A.C."/>
            <person name="Dewhirst F.E."/>
            <person name="Young S.K."/>
            <person name="Zeng Q."/>
            <person name="Gargeya S."/>
            <person name="Fitzgerald M."/>
            <person name="Haas B."/>
            <person name="Abouelleil A."/>
            <person name="Alvarado L."/>
            <person name="Arachchi H.M."/>
            <person name="Berlin A."/>
            <person name="Chapman S.B."/>
            <person name="Gearin G."/>
            <person name="Goldberg J."/>
            <person name="Griggs A."/>
            <person name="Gujja S."/>
            <person name="Hansen M."/>
            <person name="Heiman D."/>
            <person name="Howarth C."/>
            <person name="Larimer J."/>
            <person name="Lui A."/>
            <person name="MacDonald P.J.P."/>
            <person name="McCowen C."/>
            <person name="Montmayeur A."/>
            <person name="Murphy C."/>
            <person name="Neiman D."/>
            <person name="Pearson M."/>
            <person name="Priest M."/>
            <person name="Roberts A."/>
            <person name="Saif S."/>
            <person name="Shea T."/>
            <person name="Sisk P."/>
            <person name="Stolte C."/>
            <person name="Sykes S."/>
            <person name="Wortman J."/>
            <person name="Nusbaum C."/>
            <person name="Birren B."/>
        </authorList>
    </citation>
    <scope>NUCLEOTIDE SEQUENCE [LARGE SCALE GENOMIC DNA]</scope>
    <source>
        <strain evidence="12 13">OT 289</strain>
    </source>
</reference>
<name>H1HMF8_9BACT</name>
<evidence type="ECO:0000256" key="2">
    <source>
        <dbReference type="ARBA" id="ARBA00022448"/>
    </source>
</evidence>
<dbReference type="HOGENOM" id="CLU_004317_1_0_10"/>
<keyword evidence="13" id="KW-1185">Reference proteome</keyword>
<dbReference type="STRING" id="999422.HMPREF9944_01295"/>
<dbReference type="Gene3D" id="2.170.130.10">
    <property type="entry name" value="TonB-dependent receptor, plug domain"/>
    <property type="match status" value="1"/>
</dbReference>
<dbReference type="PROSITE" id="PS00018">
    <property type="entry name" value="EF_HAND_1"/>
    <property type="match status" value="1"/>
</dbReference>
<dbReference type="Pfam" id="PF00593">
    <property type="entry name" value="TonB_dep_Rec_b-barrel"/>
    <property type="match status" value="1"/>
</dbReference>
<dbReference type="InterPro" id="IPR023996">
    <property type="entry name" value="TonB-dep_OMP_SusC/RagA"/>
</dbReference>
<dbReference type="InterPro" id="IPR008969">
    <property type="entry name" value="CarboxyPept-like_regulatory"/>
</dbReference>
<dbReference type="Proteomes" id="UP000003167">
    <property type="component" value="Unassembled WGS sequence"/>
</dbReference>
<organism evidence="12 13">
    <name type="scientific">Segatella maculosa OT 289</name>
    <dbReference type="NCBI Taxonomy" id="999422"/>
    <lineage>
        <taxon>Bacteria</taxon>
        <taxon>Pseudomonadati</taxon>
        <taxon>Bacteroidota</taxon>
        <taxon>Bacteroidia</taxon>
        <taxon>Bacteroidales</taxon>
        <taxon>Prevotellaceae</taxon>
        <taxon>Segatella</taxon>
    </lineage>
</organism>
<evidence type="ECO:0000313" key="13">
    <source>
        <dbReference type="Proteomes" id="UP000003167"/>
    </source>
</evidence>
<evidence type="ECO:0000313" key="12">
    <source>
        <dbReference type="EMBL" id="EHO70676.1"/>
    </source>
</evidence>
<feature type="domain" description="TonB-dependent receptor-like beta-barrel" evidence="10">
    <location>
        <begin position="454"/>
        <end position="1019"/>
    </location>
</feature>
<evidence type="ECO:0000259" key="10">
    <source>
        <dbReference type="Pfam" id="PF00593"/>
    </source>
</evidence>
<dbReference type="Pfam" id="PF13715">
    <property type="entry name" value="CarbopepD_reg_2"/>
    <property type="match status" value="1"/>
</dbReference>
<evidence type="ECO:0000259" key="11">
    <source>
        <dbReference type="Pfam" id="PF07715"/>
    </source>
</evidence>
<dbReference type="NCBIfam" id="TIGR04056">
    <property type="entry name" value="OMP_RagA_SusC"/>
    <property type="match status" value="1"/>
</dbReference>
<gene>
    <name evidence="12" type="ORF">HMPREF9944_01295</name>
</gene>
<comment type="caution">
    <text evidence="12">The sequence shown here is derived from an EMBL/GenBank/DDBJ whole genome shotgun (WGS) entry which is preliminary data.</text>
</comment>
<dbReference type="Gene3D" id="2.40.170.20">
    <property type="entry name" value="TonB-dependent receptor, beta-barrel domain"/>
    <property type="match status" value="1"/>
</dbReference>
<sequence length="1053" mass="116960">MNSKLKLYKCDRMKGQIIRCGILMLLFGLLSEPPLYASKVGIVSQSDKTIELQGTVLDDEGVIVGASVRVVGGKTGTVTDVNGVFHLRVPVGAKIEITSVGYKPKTVVCKGEGHLTIRLEENAVALEDVQVIAYGATRKVTVTGALSSVNSDELVKSPVASMSNALTGKIAGLTGIQTSGQPGADGAQLFIRGVGSLSTSLSQPLILVDGIERPFSQIDPNEVDDVTVLKDASATAVFGVRGANGVILVTTKRGTKNKPRVSFSTSMGFQVPSRVPDFANSYEWATQYNKAQLHDGVTEDMLAFKADDLEKFRTHSSPLTHPDVDWTKEMIRKSAIQTRHNIHISGGTDRVRYFASLGVFTQEGLFKVYKNRNDKGFKYDRYNYRINLDIDVTRTTTAQVNLGGYLNSRREPNYNNGSSKSTDFIFRDLYSAVPFSGAGLVDGKRIRMNTNQFAIGNLQDGLNIYYGKGYNTSADNALNFDFTLTQKLGFLTKGLTFHAKTAYNSNVGIHKRREGTESLYEPIVNSDGTVGLKLMQTYHKLGFSEWNELGKNWYFEGAFNYKRNFGSHHISALAMYNQTMKYYPSSSYADIPRSYVGLVGRATYDYMTKYLVDFSVGYNGSENFAKGHRFGVFPAGSIGWIISEEKFFNALKPVVGYLKFRASYGKVGNDITSDKSRFLYLPDTYNISSGSYSFGTTTGTKTPGASEGKIGNPNVTWETATKQNYGLDMKLFQNRLSLNVDYFIEHRTNILISRGVIPTYLAVQLPTVNMGKVNNFGYEVSLRWQNKIKGGHYYIGGNLSYAKNKVIFMDEIKYPYEWMQRTGKPVGQNFGYVFDGYFTEEEVANYPTMKGKEGGIADQGSGYVPLPGDVKYKDLNGDHKIDEKDMRDIGYPAYPLLSYGITMGLSWRGIDFSVTFSGASKTSRLLSGPYRIPFGETNNWSLMRYMMNDAWTPEKGNSAVAPAISLRNKSHNYLDSDLWLRDASYVRLKNIELGYSFPKAITRSLHLNTLRFAVSGYNLLTFDHLKVCDPEANPNGRAYPLIKVIDFGLKVGF</sequence>
<keyword evidence="6 8" id="KW-0472">Membrane</keyword>
<evidence type="ECO:0000256" key="9">
    <source>
        <dbReference type="RuleBase" id="RU003357"/>
    </source>
</evidence>
<keyword evidence="7 8" id="KW-0998">Cell outer membrane</keyword>
<dbReference type="EMBL" id="AGEK01000025">
    <property type="protein sequence ID" value="EHO70676.1"/>
    <property type="molecule type" value="Genomic_DNA"/>
</dbReference>
<evidence type="ECO:0000256" key="5">
    <source>
        <dbReference type="ARBA" id="ARBA00023077"/>
    </source>
</evidence>
<dbReference type="SUPFAM" id="SSF56935">
    <property type="entry name" value="Porins"/>
    <property type="match status" value="1"/>
</dbReference>
<keyword evidence="5 9" id="KW-0798">TonB box</keyword>
<dbReference type="SUPFAM" id="SSF49464">
    <property type="entry name" value="Carboxypeptidase regulatory domain-like"/>
    <property type="match status" value="1"/>
</dbReference>
<dbReference type="FunFam" id="2.170.130.10:FF:000003">
    <property type="entry name" value="SusC/RagA family TonB-linked outer membrane protein"/>
    <property type="match status" value="1"/>
</dbReference>
<keyword evidence="3 8" id="KW-1134">Transmembrane beta strand</keyword>
<dbReference type="Pfam" id="PF07715">
    <property type="entry name" value="Plug"/>
    <property type="match status" value="1"/>
</dbReference>
<dbReference type="InterPro" id="IPR039426">
    <property type="entry name" value="TonB-dep_rcpt-like"/>
</dbReference>
<evidence type="ECO:0000256" key="7">
    <source>
        <dbReference type="ARBA" id="ARBA00023237"/>
    </source>
</evidence>
<keyword evidence="4 8" id="KW-0812">Transmembrane</keyword>
<dbReference type="InterPro" id="IPR012910">
    <property type="entry name" value="Plug_dom"/>
</dbReference>
<dbReference type="InterPro" id="IPR036942">
    <property type="entry name" value="Beta-barrel_TonB_sf"/>
</dbReference>
<keyword evidence="2 8" id="KW-0813">Transport</keyword>
<proteinExistence type="inferred from homology"/>
<dbReference type="GO" id="GO:0009279">
    <property type="term" value="C:cell outer membrane"/>
    <property type="evidence" value="ECO:0007669"/>
    <property type="project" value="UniProtKB-SubCell"/>
</dbReference>
<comment type="similarity">
    <text evidence="8 9">Belongs to the TonB-dependent receptor family.</text>
</comment>
<feature type="domain" description="TonB-dependent receptor plug" evidence="11">
    <location>
        <begin position="140"/>
        <end position="246"/>
    </location>
</feature>
<comment type="subcellular location">
    <subcellularLocation>
        <location evidence="1 8">Cell outer membrane</location>
        <topology evidence="1 8">Multi-pass membrane protein</topology>
    </subcellularLocation>
</comment>
<protein>
    <submittedName>
        <fullName evidence="12">SusC/RagA family TonB-linked outer membrane protein</fullName>
    </submittedName>
</protein>
<dbReference type="AlphaFoldDB" id="H1HMF8"/>
<evidence type="ECO:0000256" key="4">
    <source>
        <dbReference type="ARBA" id="ARBA00022692"/>
    </source>
</evidence>
<evidence type="ECO:0000256" key="8">
    <source>
        <dbReference type="PROSITE-ProRule" id="PRU01360"/>
    </source>
</evidence>
<dbReference type="InterPro" id="IPR037066">
    <property type="entry name" value="Plug_dom_sf"/>
</dbReference>
<dbReference type="NCBIfam" id="TIGR04057">
    <property type="entry name" value="SusC_RagA_signa"/>
    <property type="match status" value="1"/>
</dbReference>
<evidence type="ECO:0000256" key="1">
    <source>
        <dbReference type="ARBA" id="ARBA00004571"/>
    </source>
</evidence>
<evidence type="ECO:0000256" key="6">
    <source>
        <dbReference type="ARBA" id="ARBA00023136"/>
    </source>
</evidence>
<dbReference type="InterPro" id="IPR018247">
    <property type="entry name" value="EF_Hand_1_Ca_BS"/>
</dbReference>
<dbReference type="PATRIC" id="fig|999422.3.peg.1344"/>
<evidence type="ECO:0000256" key="3">
    <source>
        <dbReference type="ARBA" id="ARBA00022452"/>
    </source>
</evidence>
<dbReference type="InterPro" id="IPR000531">
    <property type="entry name" value="Beta-barrel_TonB"/>
</dbReference>
<accession>H1HMF8</accession>